<gene>
    <name evidence="3" type="ORF">Rhal01_02899</name>
</gene>
<organism evidence="3 4">
    <name type="scientific">Rubritalea halochordaticola</name>
    <dbReference type="NCBI Taxonomy" id="714537"/>
    <lineage>
        <taxon>Bacteria</taxon>
        <taxon>Pseudomonadati</taxon>
        <taxon>Verrucomicrobiota</taxon>
        <taxon>Verrucomicrobiia</taxon>
        <taxon>Verrucomicrobiales</taxon>
        <taxon>Rubritaleaceae</taxon>
        <taxon>Rubritalea</taxon>
    </lineage>
</organism>
<evidence type="ECO:0000256" key="2">
    <source>
        <dbReference type="ARBA" id="ARBA00049988"/>
    </source>
</evidence>
<dbReference type="Gene3D" id="1.20.5.780">
    <property type="entry name" value="Single helix bin"/>
    <property type="match status" value="1"/>
</dbReference>
<dbReference type="SUPFAM" id="SSF47598">
    <property type="entry name" value="Ribbon-helix-helix"/>
    <property type="match status" value="1"/>
</dbReference>
<evidence type="ECO:0008006" key="5">
    <source>
        <dbReference type="Google" id="ProtNLM"/>
    </source>
</evidence>
<comment type="similarity">
    <text evidence="2">Belongs to the TacA antitoxin family.</text>
</comment>
<sequence length="90" mass="9964">MATATANIQARVAPEFKQELILAAEMEGLSLTDYLVRNLGACVKKTLQRDQIWKLNRSDSEKLVDALMGDARDIPALKSAAQRYKDSGIQ</sequence>
<dbReference type="Pfam" id="PF08681">
    <property type="entry name" value="TacA1"/>
    <property type="match status" value="1"/>
</dbReference>
<protein>
    <recommendedName>
        <fullName evidence="5">DUF1778 domain-containing protein</fullName>
    </recommendedName>
</protein>
<comment type="caution">
    <text evidence="3">The sequence shown here is derived from an EMBL/GenBank/DDBJ whole genome shotgun (WGS) entry which is preliminary data.</text>
</comment>
<dbReference type="RefSeq" id="WP_346189337.1">
    <property type="nucleotide sequence ID" value="NZ_BAABRL010000009.1"/>
</dbReference>
<dbReference type="PANTHER" id="PTHR35401">
    <property type="entry name" value="COPG FAMILY HELIX-TURN-HELIX PROTEIN-RELATED-RELATED"/>
    <property type="match status" value="1"/>
</dbReference>
<dbReference type="PANTHER" id="PTHR35401:SF2">
    <property type="entry name" value="ABC-TYPE TRANSPORT SYSTEM"/>
    <property type="match status" value="1"/>
</dbReference>
<evidence type="ECO:0000256" key="1">
    <source>
        <dbReference type="ARBA" id="ARBA00022649"/>
    </source>
</evidence>
<dbReference type="InterPro" id="IPR014795">
    <property type="entry name" value="TacA_1-like"/>
</dbReference>
<keyword evidence="1" id="KW-1277">Toxin-antitoxin system</keyword>
<name>A0ABP9V567_9BACT</name>
<dbReference type="EMBL" id="BAABRL010000009">
    <property type="protein sequence ID" value="GAA5496714.1"/>
    <property type="molecule type" value="Genomic_DNA"/>
</dbReference>
<proteinExistence type="inferred from homology"/>
<accession>A0ABP9V567</accession>
<dbReference type="InterPro" id="IPR010985">
    <property type="entry name" value="Ribbon_hlx_hlx"/>
</dbReference>
<reference evidence="3 4" key="1">
    <citation type="submission" date="2024-02" db="EMBL/GenBank/DDBJ databases">
        <title>Rubritalea halochordaticola NBRC 107102.</title>
        <authorList>
            <person name="Ichikawa N."/>
            <person name="Katano-Makiyama Y."/>
            <person name="Hidaka K."/>
        </authorList>
    </citation>
    <scope>NUCLEOTIDE SEQUENCE [LARGE SCALE GENOMIC DNA]</scope>
    <source>
        <strain evidence="3 4">NBRC 107102</strain>
    </source>
</reference>
<evidence type="ECO:0000313" key="3">
    <source>
        <dbReference type="EMBL" id="GAA5496714.1"/>
    </source>
</evidence>
<keyword evidence="4" id="KW-1185">Reference proteome</keyword>
<dbReference type="Proteomes" id="UP001424741">
    <property type="component" value="Unassembled WGS sequence"/>
</dbReference>
<evidence type="ECO:0000313" key="4">
    <source>
        <dbReference type="Proteomes" id="UP001424741"/>
    </source>
</evidence>